<dbReference type="EMBL" id="JABBWE010000014">
    <property type="protein sequence ID" value="KAG1798090.1"/>
    <property type="molecule type" value="Genomic_DNA"/>
</dbReference>
<dbReference type="Proteomes" id="UP000719766">
    <property type="component" value="Unassembled WGS sequence"/>
</dbReference>
<sequence length="224" mass="23950">MASQSLAGVCKLQLAGPYAYKMYNTAGRSRIKLARNCMGMGNPQRVTGTGTAGYGRSVAILCLGTFTARARGACRVDSRWGVSGIRAAKSFAACSSVLLPPLAPYYHHSCPTTTTRAVHCILPSISFFLSRPSFHSSGALQCPPHMSEPRVCAKHWWLLGSGGGGYTRHGYTPAPAPVPVSTGTYPWRVRVRVGLETPAGLPVRIPSLDSTVVESRIKLARTQC</sequence>
<dbReference type="OrthoDB" id="10635411at2759"/>
<protein>
    <submittedName>
        <fullName evidence="1">Uncharacterized protein</fullName>
    </submittedName>
</protein>
<accession>A0A9P7J0E1</accession>
<evidence type="ECO:0000313" key="1">
    <source>
        <dbReference type="EMBL" id="KAG1798090.1"/>
    </source>
</evidence>
<name>A0A9P7J0E1_9AGAM</name>
<proteinExistence type="predicted"/>
<dbReference type="AlphaFoldDB" id="A0A9P7J0E1"/>
<organism evidence="1 2">
    <name type="scientific">Suillus plorans</name>
    <dbReference type="NCBI Taxonomy" id="116603"/>
    <lineage>
        <taxon>Eukaryota</taxon>
        <taxon>Fungi</taxon>
        <taxon>Dikarya</taxon>
        <taxon>Basidiomycota</taxon>
        <taxon>Agaricomycotina</taxon>
        <taxon>Agaricomycetes</taxon>
        <taxon>Agaricomycetidae</taxon>
        <taxon>Boletales</taxon>
        <taxon>Suillineae</taxon>
        <taxon>Suillaceae</taxon>
        <taxon>Suillus</taxon>
    </lineage>
</organism>
<dbReference type="GeneID" id="64593639"/>
<dbReference type="RefSeq" id="XP_041162901.1">
    <property type="nucleotide sequence ID" value="XM_041299875.1"/>
</dbReference>
<gene>
    <name evidence="1" type="ORF">HD556DRAFT_1306142</name>
</gene>
<keyword evidence="2" id="KW-1185">Reference proteome</keyword>
<evidence type="ECO:0000313" key="2">
    <source>
        <dbReference type="Proteomes" id="UP000719766"/>
    </source>
</evidence>
<comment type="caution">
    <text evidence="1">The sequence shown here is derived from an EMBL/GenBank/DDBJ whole genome shotgun (WGS) entry which is preliminary data.</text>
</comment>
<reference evidence="1" key="1">
    <citation type="journal article" date="2020" name="New Phytol.">
        <title>Comparative genomics reveals dynamic genome evolution in host specialist ectomycorrhizal fungi.</title>
        <authorList>
            <person name="Lofgren L.A."/>
            <person name="Nguyen N.H."/>
            <person name="Vilgalys R."/>
            <person name="Ruytinx J."/>
            <person name="Liao H.L."/>
            <person name="Branco S."/>
            <person name="Kuo A."/>
            <person name="LaButti K."/>
            <person name="Lipzen A."/>
            <person name="Andreopoulos W."/>
            <person name="Pangilinan J."/>
            <person name="Riley R."/>
            <person name="Hundley H."/>
            <person name="Na H."/>
            <person name="Barry K."/>
            <person name="Grigoriev I.V."/>
            <person name="Stajich J.E."/>
            <person name="Kennedy P.G."/>
        </authorList>
    </citation>
    <scope>NUCLEOTIDE SEQUENCE</scope>
    <source>
        <strain evidence="1">S12</strain>
    </source>
</reference>